<evidence type="ECO:0000256" key="5">
    <source>
        <dbReference type="ARBA" id="ARBA00023163"/>
    </source>
</evidence>
<dbReference type="Pfam" id="PF00562">
    <property type="entry name" value="RNA_pol_Rpb2_6"/>
    <property type="match status" value="1"/>
</dbReference>
<dbReference type="SUPFAM" id="SSF64484">
    <property type="entry name" value="beta and beta-prime subunits of DNA dependent RNA-polymerase"/>
    <property type="match status" value="1"/>
</dbReference>
<evidence type="ECO:0000256" key="2">
    <source>
        <dbReference type="ARBA" id="ARBA00022478"/>
    </source>
</evidence>
<comment type="catalytic activity">
    <reaction evidence="6 7 9">
        <text>RNA(n) + a ribonucleoside 5'-triphosphate = RNA(n+1) + diphosphate</text>
        <dbReference type="Rhea" id="RHEA:21248"/>
        <dbReference type="Rhea" id="RHEA-COMP:14527"/>
        <dbReference type="Rhea" id="RHEA-COMP:17342"/>
        <dbReference type="ChEBI" id="CHEBI:33019"/>
        <dbReference type="ChEBI" id="CHEBI:61557"/>
        <dbReference type="ChEBI" id="CHEBI:140395"/>
        <dbReference type="EC" id="2.7.7.6"/>
    </reaction>
</comment>
<protein>
    <recommendedName>
        <fullName evidence="7">DNA-directed RNA polymerase subunit beta</fullName>
        <ecNumber evidence="7">2.7.7.6</ecNumber>
    </recommendedName>
    <alternativeName>
        <fullName evidence="7">PEP</fullName>
    </alternativeName>
    <alternativeName>
        <fullName evidence="7">Plastid-encoded RNA polymerase subunit beta</fullName>
        <shortName evidence="7">RNA polymerase subunit beta</shortName>
    </alternativeName>
</protein>
<comment type="similarity">
    <text evidence="1 7 8">Belongs to the RNA polymerase beta chain family.</text>
</comment>
<dbReference type="Gene3D" id="3.90.1110.10">
    <property type="entry name" value="RNA polymerase Rpb2, domain 2"/>
    <property type="match status" value="1"/>
</dbReference>
<dbReference type="GO" id="GO:0000428">
    <property type="term" value="C:DNA-directed RNA polymerase complex"/>
    <property type="evidence" value="ECO:0007669"/>
    <property type="project" value="UniProtKB-KW"/>
</dbReference>
<dbReference type="Pfam" id="PF04563">
    <property type="entry name" value="RNA_pol_Rpb2_1"/>
    <property type="match status" value="1"/>
</dbReference>
<dbReference type="Pfam" id="PF04560">
    <property type="entry name" value="RNA_pol_Rpb2_7"/>
    <property type="match status" value="1"/>
</dbReference>
<feature type="domain" description="RNA polymerase Rpb2" evidence="12">
    <location>
        <begin position="134"/>
        <end position="294"/>
    </location>
</feature>
<evidence type="ECO:0000256" key="8">
    <source>
        <dbReference type="RuleBase" id="RU000434"/>
    </source>
</evidence>
<dbReference type="Pfam" id="PF04561">
    <property type="entry name" value="RNA_pol_Rpb2_2"/>
    <property type="match status" value="1"/>
</dbReference>
<dbReference type="GO" id="GO:0006351">
    <property type="term" value="P:DNA-templated transcription"/>
    <property type="evidence" value="ECO:0007669"/>
    <property type="project" value="UniProtKB-UniRule"/>
</dbReference>
<dbReference type="Gene3D" id="2.40.50.150">
    <property type="match status" value="1"/>
</dbReference>
<evidence type="ECO:0000256" key="6">
    <source>
        <dbReference type="ARBA" id="ARBA00048552"/>
    </source>
</evidence>
<comment type="subunit">
    <text evidence="7 9">In plastids the minimal PEP RNA polymerase catalytic core is composed of four subunits: alpha, beta, beta', and beta''. When a (nuclear-encoded) sigma factor is associated with the core the holoenzyme is formed, which can initiate transcription.</text>
</comment>
<comment type="subcellular location">
    <subcellularLocation>
        <location evidence="7">Plastid</location>
        <location evidence="7">Chloroplast</location>
    </subcellularLocation>
</comment>
<dbReference type="GO" id="GO:0009507">
    <property type="term" value="C:chloroplast"/>
    <property type="evidence" value="ECO:0007669"/>
    <property type="project" value="UniProtKB-SubCell"/>
</dbReference>
<feature type="domain" description="DNA-directed RNA polymerase subunit 2 hybrid-binding" evidence="10">
    <location>
        <begin position="600"/>
        <end position="963"/>
    </location>
</feature>
<dbReference type="GO" id="GO:0003899">
    <property type="term" value="F:DNA-directed RNA polymerase activity"/>
    <property type="evidence" value="ECO:0007669"/>
    <property type="project" value="UniProtKB-UniRule"/>
</dbReference>
<evidence type="ECO:0000256" key="1">
    <source>
        <dbReference type="ARBA" id="ARBA00006835"/>
    </source>
</evidence>
<dbReference type="InterPro" id="IPR010243">
    <property type="entry name" value="RNA_pol_bsu_bac"/>
</dbReference>
<evidence type="ECO:0000256" key="9">
    <source>
        <dbReference type="RuleBase" id="RU363031"/>
    </source>
</evidence>
<dbReference type="Gene3D" id="2.40.270.10">
    <property type="entry name" value="DNA-directed RNA polymerase, subunit 2, domain 6"/>
    <property type="match status" value="1"/>
</dbReference>
<comment type="function">
    <text evidence="7 9">DNA-dependent RNA polymerase catalyzes the transcription of DNA into RNA using the four ribonucleoside triphosphates as substrates.</text>
</comment>
<evidence type="ECO:0000259" key="10">
    <source>
        <dbReference type="Pfam" id="PF00562"/>
    </source>
</evidence>
<organism evidence="15">
    <name type="scientific">Lepocinclis playfairiana</name>
    <dbReference type="NCBI Taxonomy" id="1403386"/>
    <lineage>
        <taxon>Eukaryota</taxon>
        <taxon>Discoba</taxon>
        <taxon>Euglenozoa</taxon>
        <taxon>Euglenida</taxon>
        <taxon>Spirocuta</taxon>
        <taxon>Euglenophyceae</taxon>
        <taxon>Euglenales</taxon>
        <taxon>Phacaceae</taxon>
        <taxon>Lepocinclis</taxon>
    </lineage>
</organism>
<dbReference type="Gene3D" id="3.90.1100.10">
    <property type="match status" value="2"/>
</dbReference>
<dbReference type="PROSITE" id="PS01166">
    <property type="entry name" value="RNA_POL_BETA"/>
    <property type="match status" value="1"/>
</dbReference>
<evidence type="ECO:0000256" key="3">
    <source>
        <dbReference type="ARBA" id="ARBA00022679"/>
    </source>
</evidence>
<dbReference type="InterPro" id="IPR014724">
    <property type="entry name" value="RNA_pol_RPB2_OB-fold"/>
</dbReference>
<evidence type="ECO:0000259" key="14">
    <source>
        <dbReference type="Pfam" id="PF04565"/>
    </source>
</evidence>
<keyword evidence="3 7" id="KW-0808">Transferase</keyword>
<evidence type="ECO:0000259" key="12">
    <source>
        <dbReference type="Pfam" id="PF04561"/>
    </source>
</evidence>
<dbReference type="InterPro" id="IPR007645">
    <property type="entry name" value="RNA_pol_Rpb2_3"/>
</dbReference>
<dbReference type="EMBL" id="MH898671">
    <property type="protein sequence ID" value="AYQ93530.1"/>
    <property type="molecule type" value="Genomic_DNA"/>
</dbReference>
<dbReference type="InterPro" id="IPR007120">
    <property type="entry name" value="DNA-dir_RNAP_su2_dom"/>
</dbReference>
<evidence type="ECO:0000313" key="15">
    <source>
        <dbReference type="EMBL" id="AYQ93530.1"/>
    </source>
</evidence>
<dbReference type="HAMAP" id="MF_01321">
    <property type="entry name" value="RNApol_bact_RpoB"/>
    <property type="match status" value="1"/>
</dbReference>
<evidence type="ECO:0000256" key="4">
    <source>
        <dbReference type="ARBA" id="ARBA00022695"/>
    </source>
</evidence>
<evidence type="ECO:0000256" key="7">
    <source>
        <dbReference type="HAMAP-Rule" id="MF_01321"/>
    </source>
</evidence>
<dbReference type="InterPro" id="IPR007644">
    <property type="entry name" value="RNA_pol_bsu_protrusion"/>
</dbReference>
<accession>A0A3G3LLE6</accession>
<keyword evidence="15" id="KW-0150">Chloroplast</keyword>
<dbReference type="InterPro" id="IPR007641">
    <property type="entry name" value="RNA_pol_Rpb2_7"/>
</dbReference>
<dbReference type="GO" id="GO:0032549">
    <property type="term" value="F:ribonucleoside binding"/>
    <property type="evidence" value="ECO:0007669"/>
    <property type="project" value="InterPro"/>
</dbReference>
<feature type="domain" description="RNA polymerase Rpb2" evidence="11">
    <location>
        <begin position="965"/>
        <end position="1039"/>
    </location>
</feature>
<dbReference type="EC" id="2.7.7.6" evidence="7"/>
<geneLocation type="chloroplast" evidence="15"/>
<gene>
    <name evidence="7" type="primary">rpoB</name>
</gene>
<dbReference type="Gene3D" id="2.40.50.100">
    <property type="match status" value="1"/>
</dbReference>
<feature type="domain" description="RNA polymerase beta subunit protrusion" evidence="13">
    <location>
        <begin position="55"/>
        <end position="345"/>
    </location>
</feature>
<dbReference type="InterPro" id="IPR007642">
    <property type="entry name" value="RNA_pol_Rpb2_2"/>
</dbReference>
<keyword evidence="15" id="KW-0934">Plastid</keyword>
<dbReference type="Gene3D" id="3.90.1800.10">
    <property type="entry name" value="RNA polymerase alpha subunit dimerisation domain"/>
    <property type="match status" value="1"/>
</dbReference>
<dbReference type="AlphaFoldDB" id="A0A3G3LLE6"/>
<evidence type="ECO:0000259" key="13">
    <source>
        <dbReference type="Pfam" id="PF04563"/>
    </source>
</evidence>
<sequence length="1048" mass="120418">MRKEIILTDYLSTQQNSFKHTLEKGLCGLKLKVSKLKKIKKSGFVLNIDGYNLKYKRPKFTSQDCIFKGKTYSTTLFISISIRHKDTYICNNKYIPIAEIPLITRKGEFIINGNSRIIINQCVRSFGLFFYKDTKDQSLFGTIVPEKGNWITVKITKKNRIYIKVDRMKNAALAFNLLKALGLTQKKIFHSIKKKNFLIQSINIINEDKPLMRLNFKYENYKFLNKKLFQSSDYSLGSTGRNKLNSRLYTTANYLKTTKLQPEDLLGTTNYLINLKNGLGEIDDIDNLKNKKIKLIGEIIEDQISLSLKEFVENIKEKINKMKVKIKKQKKIVSNINTKEIVNTRIISLNIKSFFSSNQLCQILEEINPLSEITHKRKVTSISGTKQRLNLKIREINDTHYKKICPVETVEGKNAGLIWSLTKEARINKNGFIETSFYIKKLLKKNKYRRIKKGTFFASSEHDFTNLLNKGSNKITTFIPTSRVQIVSIGTSLIPFLEHNDANRALMGSNMQRQAVPLMIRQKPIVNTGIENAIVHNNAYNTTSLYAGIVKYKSNKKIIIHESIKTQSGIDFRDSDLSRLFIEKKKRNLKISLYQKFMKRTYKLKKRRSTIHNTTVYETSLVFKNEWVKKAQILTDSASSHEGRLALGKNILVAYMPWKGYNFEDAIVISERLVKNDIFTSVHIKKYKTFLINNETGEEKLTNNIPNLDKTKRQLLNKNGTVKQGIFVTENSILVGKVKKLRNPNLKVKLLNLIFKQTYVKDTSLRVPLNNNGTVISTKVIKEKNIYIIIYLLEKRKIQVGDKISGRHGNKGTISKIMKLNDMPYLQDGTPIDMILNPLGIPSRMNVGQVFECLLGLAGKYLKENYELLPFDEIYGTKLSNRLVYNKLYEASTKTKNKWIFDPNSPGKTRIFDGKTSKAFNQPVTIGYAYMLKLVHLVKDKLTARSIGSYSYITKQPLKGKSKKGGQRFGEMELWALESFGSAYNLQETITIKSDDLTNKYKTINSLIKGNKLPIPSSPESIKVFILELQALCLNISLYYPDSRNKLF</sequence>
<keyword evidence="4 7" id="KW-0548">Nucleotidyltransferase</keyword>
<reference evidence="15" key="1">
    <citation type="journal article" date="2018" name="Sci. Rep.">
        <title>Dynamic evolution of inverted repeats in Euglenophyta plastid genomes.</title>
        <authorList>
            <person name="Karnkowska A."/>
            <person name="Bennett M.S."/>
            <person name="Triemer R.E."/>
        </authorList>
    </citation>
    <scope>NUCLEOTIDE SEQUENCE</scope>
</reference>
<dbReference type="InterPro" id="IPR015712">
    <property type="entry name" value="DNA-dir_RNA_pol_su2"/>
</dbReference>
<feature type="domain" description="RNA polymerase Rpb2" evidence="14">
    <location>
        <begin position="362"/>
        <end position="427"/>
    </location>
</feature>
<dbReference type="InterPro" id="IPR037034">
    <property type="entry name" value="RNA_pol_Rpb2_2_sf"/>
</dbReference>
<proteinExistence type="inferred from homology"/>
<dbReference type="InterPro" id="IPR007121">
    <property type="entry name" value="RNA_pol_bsu_CS"/>
</dbReference>
<dbReference type="CDD" id="cd00653">
    <property type="entry name" value="RNA_pol_B_RPB2"/>
    <property type="match status" value="1"/>
</dbReference>
<dbReference type="InterPro" id="IPR037033">
    <property type="entry name" value="DNA-dir_RNAP_su2_hyb_sf"/>
</dbReference>
<keyword evidence="5 7" id="KW-0804">Transcription</keyword>
<name>A0A3G3LLE6_9EUGL</name>
<evidence type="ECO:0000259" key="11">
    <source>
        <dbReference type="Pfam" id="PF04560"/>
    </source>
</evidence>
<keyword evidence="2 7" id="KW-0240">DNA-directed RNA polymerase</keyword>
<dbReference type="Pfam" id="PF04565">
    <property type="entry name" value="RNA_pol_Rpb2_3"/>
    <property type="match status" value="1"/>
</dbReference>
<dbReference type="GO" id="GO:0003677">
    <property type="term" value="F:DNA binding"/>
    <property type="evidence" value="ECO:0007669"/>
    <property type="project" value="UniProtKB-UniRule"/>
</dbReference>
<dbReference type="PANTHER" id="PTHR20856">
    <property type="entry name" value="DNA-DIRECTED RNA POLYMERASE I SUBUNIT 2"/>
    <property type="match status" value="1"/>
</dbReference>